<sequence>MRIKKQWSDDPRHHACSTPPPPLPLDRVSSTVHEAPTDDPLLNGIIRRASFMNSQEPHDRYRISPPFVDDTNKLSPHSCVSHNAQLYLPKNQRPFDPAPAMRSTINASICSHQNPEILAEERTSEENSRFMDANIHQRSLYYPQNNTKKITFFLKHSFLCFFSVPNTTADNNRHSTTTTTTNSADISAATSVSSSFPSYGSWCEEEKVFPLKKRRISLERFISTQESSKVDKQKQNKKIAKMWASPGTEAIYGEERNYIEVEINSDQAIEESLMMRCTKVNGAGWRCSKRRFEGYSLCKHHFNMQRMYNRRRLRFSGSKKRKKVMMISSILDRTMPLLDT</sequence>
<dbReference type="OrthoDB" id="832211at2759"/>
<evidence type="ECO:0000256" key="3">
    <source>
        <dbReference type="SAM" id="MobiDB-lite"/>
    </source>
</evidence>
<proteinExistence type="predicted"/>
<comment type="caution">
    <text evidence="5">The sequence shown here is derived from an EMBL/GenBank/DDBJ whole genome shotgun (WGS) entry which is preliminary data.</text>
</comment>
<evidence type="ECO:0000313" key="5">
    <source>
        <dbReference type="EMBL" id="KAF9664781.1"/>
    </source>
</evidence>
<evidence type="ECO:0000313" key="6">
    <source>
        <dbReference type="Proteomes" id="UP000657918"/>
    </source>
</evidence>
<dbReference type="AlphaFoldDB" id="A0A835J8K0"/>
<gene>
    <name evidence="5" type="ORF">SADUNF_Sadunf16G0053600</name>
</gene>
<name>A0A835J8K0_9ROSI</name>
<feature type="compositionally biased region" description="Basic and acidic residues" evidence="3">
    <location>
        <begin position="1"/>
        <end position="13"/>
    </location>
</feature>
<keyword evidence="6" id="KW-1185">Reference proteome</keyword>
<evidence type="ECO:0000256" key="1">
    <source>
        <dbReference type="ARBA" id="ARBA00023242"/>
    </source>
</evidence>
<dbReference type="PROSITE" id="PS51667">
    <property type="entry name" value="WRC"/>
    <property type="match status" value="1"/>
</dbReference>
<protein>
    <recommendedName>
        <fullName evidence="4">WRC domain-containing protein</fullName>
    </recommendedName>
</protein>
<dbReference type="InterPro" id="IPR014977">
    <property type="entry name" value="WRC_dom"/>
</dbReference>
<reference evidence="5 6" key="1">
    <citation type="submission" date="2020-10" db="EMBL/GenBank/DDBJ databases">
        <title>Plant Genome Project.</title>
        <authorList>
            <person name="Zhang R.-G."/>
        </authorList>
    </citation>
    <scope>NUCLEOTIDE SEQUENCE [LARGE SCALE GENOMIC DNA]</scope>
    <source>
        <strain evidence="5">FAFU-HL-1</strain>
        <tissue evidence="5">Leaf</tissue>
    </source>
</reference>
<feature type="region of interest" description="Disordered" evidence="3">
    <location>
        <begin position="1"/>
        <end position="25"/>
    </location>
</feature>
<evidence type="ECO:0000256" key="2">
    <source>
        <dbReference type="PROSITE-ProRule" id="PRU01002"/>
    </source>
</evidence>
<comment type="caution">
    <text evidence="2">Lacks conserved residue(s) required for the propagation of feature annotation.</text>
</comment>
<evidence type="ECO:0000259" key="4">
    <source>
        <dbReference type="PROSITE" id="PS51667"/>
    </source>
</evidence>
<organism evidence="5 6">
    <name type="scientific">Salix dunnii</name>
    <dbReference type="NCBI Taxonomy" id="1413687"/>
    <lineage>
        <taxon>Eukaryota</taxon>
        <taxon>Viridiplantae</taxon>
        <taxon>Streptophyta</taxon>
        <taxon>Embryophyta</taxon>
        <taxon>Tracheophyta</taxon>
        <taxon>Spermatophyta</taxon>
        <taxon>Magnoliopsida</taxon>
        <taxon>eudicotyledons</taxon>
        <taxon>Gunneridae</taxon>
        <taxon>Pentapetalae</taxon>
        <taxon>rosids</taxon>
        <taxon>fabids</taxon>
        <taxon>Malpighiales</taxon>
        <taxon>Salicaceae</taxon>
        <taxon>Saliceae</taxon>
        <taxon>Salix</taxon>
    </lineage>
</organism>
<dbReference type="Pfam" id="PF08879">
    <property type="entry name" value="WRC"/>
    <property type="match status" value="1"/>
</dbReference>
<dbReference type="Proteomes" id="UP000657918">
    <property type="component" value="Chromosome 16"/>
</dbReference>
<dbReference type="EMBL" id="JADGMS010000016">
    <property type="protein sequence ID" value="KAF9664781.1"/>
    <property type="molecule type" value="Genomic_DNA"/>
</dbReference>
<feature type="domain" description="WRC" evidence="4">
    <location>
        <begin position="271"/>
        <end position="315"/>
    </location>
</feature>
<accession>A0A835J8K0</accession>
<keyword evidence="1" id="KW-0539">Nucleus</keyword>